<proteinExistence type="predicted"/>
<dbReference type="Proteomes" id="UP001500711">
    <property type="component" value="Unassembled WGS sequence"/>
</dbReference>
<gene>
    <name evidence="1" type="ORF">GCM10022267_75370</name>
</gene>
<evidence type="ECO:0000313" key="1">
    <source>
        <dbReference type="EMBL" id="GAA3677439.1"/>
    </source>
</evidence>
<comment type="caution">
    <text evidence="1">The sequence shown here is derived from an EMBL/GenBank/DDBJ whole genome shotgun (WGS) entry which is preliminary data.</text>
</comment>
<name>A0ABP7C5V3_9PSEU</name>
<sequence>MVTGARNEDGGLAEETRAYVEPALRLLVRADAEALLRSTPMRETSRAGGWLLWYGANGTLVLIDGANVLFAPFKRGAARVPLASPVAATRRRVGWSRVLPGRRGTKALRADDGQIR</sequence>
<dbReference type="EMBL" id="BAABBE010000032">
    <property type="protein sequence ID" value="GAA3677439.1"/>
    <property type="molecule type" value="Genomic_DNA"/>
</dbReference>
<reference evidence="2" key="1">
    <citation type="journal article" date="2019" name="Int. J. Syst. Evol. Microbiol.">
        <title>The Global Catalogue of Microorganisms (GCM) 10K type strain sequencing project: providing services to taxonomists for standard genome sequencing and annotation.</title>
        <authorList>
            <consortium name="The Broad Institute Genomics Platform"/>
            <consortium name="The Broad Institute Genome Sequencing Center for Infectious Disease"/>
            <person name="Wu L."/>
            <person name="Ma J."/>
        </authorList>
    </citation>
    <scope>NUCLEOTIDE SEQUENCE [LARGE SCALE GENOMIC DNA]</scope>
    <source>
        <strain evidence="2">JCM 17494</strain>
    </source>
</reference>
<accession>A0ABP7C5V3</accession>
<protein>
    <recommendedName>
        <fullName evidence="3">Immunity protein 35</fullName>
    </recommendedName>
</protein>
<evidence type="ECO:0000313" key="2">
    <source>
        <dbReference type="Proteomes" id="UP001500711"/>
    </source>
</evidence>
<evidence type="ECO:0008006" key="3">
    <source>
        <dbReference type="Google" id="ProtNLM"/>
    </source>
</evidence>
<organism evidence="1 2">
    <name type="scientific">Lentzea roselyniae</name>
    <dbReference type="NCBI Taxonomy" id="531940"/>
    <lineage>
        <taxon>Bacteria</taxon>
        <taxon>Bacillati</taxon>
        <taxon>Actinomycetota</taxon>
        <taxon>Actinomycetes</taxon>
        <taxon>Pseudonocardiales</taxon>
        <taxon>Pseudonocardiaceae</taxon>
        <taxon>Lentzea</taxon>
    </lineage>
</organism>
<keyword evidence="2" id="KW-1185">Reference proteome</keyword>